<accession>B4W3T7</accession>
<dbReference type="HOGENOM" id="CLU_3342515_0_0_3"/>
<evidence type="ECO:0000313" key="2">
    <source>
        <dbReference type="Proteomes" id="UP000003835"/>
    </source>
</evidence>
<protein>
    <submittedName>
        <fullName evidence="1">Uncharacterized protein</fullName>
    </submittedName>
</protein>
<sequence>MTLSKTITRLSFGLSVLRNWKVPNVASADETGNPEDE</sequence>
<proteinExistence type="predicted"/>
<reference evidence="1 2" key="1">
    <citation type="submission" date="2008-07" db="EMBL/GenBank/DDBJ databases">
        <authorList>
            <person name="Tandeau de Marsac N."/>
            <person name="Ferriera S."/>
            <person name="Johnson J."/>
            <person name="Kravitz S."/>
            <person name="Beeson K."/>
            <person name="Sutton G."/>
            <person name="Rogers Y.-H."/>
            <person name="Friedman R."/>
            <person name="Frazier M."/>
            <person name="Venter J.C."/>
        </authorList>
    </citation>
    <scope>NUCLEOTIDE SEQUENCE [LARGE SCALE GENOMIC DNA]</scope>
    <source>
        <strain evidence="1 2">PCC 7420</strain>
    </source>
</reference>
<keyword evidence="2" id="KW-1185">Reference proteome</keyword>
<gene>
    <name evidence="1" type="ORF">MC7420_2753</name>
</gene>
<organism evidence="1 2">
    <name type="scientific">Coleofasciculus chthonoplastes PCC 7420</name>
    <dbReference type="NCBI Taxonomy" id="118168"/>
    <lineage>
        <taxon>Bacteria</taxon>
        <taxon>Bacillati</taxon>
        <taxon>Cyanobacteriota</taxon>
        <taxon>Cyanophyceae</taxon>
        <taxon>Coleofasciculales</taxon>
        <taxon>Coleofasciculaceae</taxon>
        <taxon>Coleofasciculus</taxon>
    </lineage>
</organism>
<dbReference type="Proteomes" id="UP000003835">
    <property type="component" value="Unassembled WGS sequence"/>
</dbReference>
<name>B4W3T7_9CYAN</name>
<evidence type="ECO:0000313" key="1">
    <source>
        <dbReference type="EMBL" id="EDX71192.1"/>
    </source>
</evidence>
<dbReference type="AlphaFoldDB" id="B4W3T7"/>
<dbReference type="EMBL" id="DS989875">
    <property type="protein sequence ID" value="EDX71192.1"/>
    <property type="molecule type" value="Genomic_DNA"/>
</dbReference>
<dbReference type="STRING" id="118168.MC7420_2753"/>